<accession>A0A443L719</accession>
<dbReference type="Gene3D" id="3.30.2320.10">
    <property type="entry name" value="hypothetical protein PF0899 domain"/>
    <property type="match status" value="1"/>
</dbReference>
<protein>
    <submittedName>
        <fullName evidence="7">Phage major capsid protein</fullName>
    </submittedName>
</protein>
<evidence type="ECO:0000313" key="8">
    <source>
        <dbReference type="Proteomes" id="UP000286594"/>
    </source>
</evidence>
<dbReference type="OrthoDB" id="9786516at2"/>
<comment type="subcellular location">
    <subcellularLocation>
        <location evidence="1">Virion</location>
    </subcellularLocation>
</comment>
<dbReference type="RefSeq" id="WP_128151683.1">
    <property type="nucleotide sequence ID" value="NZ_SAVB01000027.1"/>
</dbReference>
<keyword evidence="4" id="KW-0378">Hydrolase</keyword>
<dbReference type="NCBIfam" id="TIGR01554">
    <property type="entry name" value="major_cap_HK97"/>
    <property type="match status" value="1"/>
</dbReference>
<sequence length="500" mass="53922">MDRIEIKADLSIDDAGAITGLAWPFGSPDRVGDVIEAGAFAKAAAPLPMLDSHDQKTVVGVWDEISETPEGLTVKGRLLIEDVQRAREVRALVQAGAMRGLSIGFRAAKALPRQKGGRTIEDLELLEISIVAVPAHPGAQITSAKDMTMAGENEDGIAALEAKMTEIEKKADTSALTARLDKIEAKMNRPGTETKPEATDEVKAFAAYLSTGTTEGKALTTAADTANHILAPEQVESEFIRNLVEFSPIRTIADVRSTTSAKVILPKRTGITNAVWVGETTARTGSEPTFDQADIEVKEIATYVDISLQMSEDSSNVLTEVNLALAEDFGQKESLAFVNGSTTLEPKGFMQDATIATTDNGSVSALDPDALIALMYALPATYRNAGTWVMNGNTLAVIRTLKDGDGRYLWQPSYQAGQPETILGRPVVEAVDMPDIAEDAQPIIYGDFMRGYRIYDRLSLAILADPYSVRVNGLVRYHARRRVGADVVRPAAFRKLVMAV</sequence>
<dbReference type="NCBIfam" id="TIGR01543">
    <property type="entry name" value="proheadase_HK97"/>
    <property type="match status" value="1"/>
</dbReference>
<evidence type="ECO:0000256" key="2">
    <source>
        <dbReference type="ARBA" id="ARBA00022612"/>
    </source>
</evidence>
<dbReference type="Gene3D" id="3.30.2400.10">
    <property type="entry name" value="Major capsid protein gp5"/>
    <property type="match status" value="1"/>
</dbReference>
<dbReference type="GO" id="GO:0006508">
    <property type="term" value="P:proteolysis"/>
    <property type="evidence" value="ECO:0007669"/>
    <property type="project" value="UniProtKB-KW"/>
</dbReference>
<keyword evidence="8" id="KW-1185">Reference proteome</keyword>
<evidence type="ECO:0000256" key="1">
    <source>
        <dbReference type="ARBA" id="ARBA00004328"/>
    </source>
</evidence>
<evidence type="ECO:0000256" key="4">
    <source>
        <dbReference type="ARBA" id="ARBA00022801"/>
    </source>
</evidence>
<evidence type="ECO:0000259" key="5">
    <source>
        <dbReference type="Pfam" id="PF04586"/>
    </source>
</evidence>
<evidence type="ECO:0000259" key="6">
    <source>
        <dbReference type="Pfam" id="PF05065"/>
    </source>
</evidence>
<dbReference type="EMBL" id="SAVB01000027">
    <property type="protein sequence ID" value="RWR44980.1"/>
    <property type="molecule type" value="Genomic_DNA"/>
</dbReference>
<proteinExistence type="predicted"/>
<feature type="domain" description="Prohead serine protease" evidence="5">
    <location>
        <begin position="6"/>
        <end position="147"/>
    </location>
</feature>
<dbReference type="Pfam" id="PF04586">
    <property type="entry name" value="Peptidase_S78"/>
    <property type="match status" value="1"/>
</dbReference>
<feature type="domain" description="Phage capsid-like C-terminal" evidence="6">
    <location>
        <begin position="229"/>
        <end position="497"/>
    </location>
</feature>
<dbReference type="Proteomes" id="UP000286594">
    <property type="component" value="Unassembled WGS sequence"/>
</dbReference>
<dbReference type="GO" id="GO:0008233">
    <property type="term" value="F:peptidase activity"/>
    <property type="evidence" value="ECO:0007669"/>
    <property type="project" value="UniProtKB-KW"/>
</dbReference>
<keyword evidence="2" id="KW-1188">Viral release from host cell</keyword>
<dbReference type="SUPFAM" id="SSF56563">
    <property type="entry name" value="Major capsid protein gp5"/>
    <property type="match status" value="1"/>
</dbReference>
<dbReference type="InterPro" id="IPR054612">
    <property type="entry name" value="Phage_capsid-like_C"/>
</dbReference>
<dbReference type="InterPro" id="IPR006433">
    <property type="entry name" value="Prohead_protease"/>
</dbReference>
<dbReference type="InterPro" id="IPR024455">
    <property type="entry name" value="Phage_capsid"/>
</dbReference>
<comment type="caution">
    <text evidence="7">The sequence shown here is derived from an EMBL/GenBank/DDBJ whole genome shotgun (WGS) entry which is preliminary data.</text>
</comment>
<evidence type="ECO:0000313" key="7">
    <source>
        <dbReference type="EMBL" id="RWR44980.1"/>
    </source>
</evidence>
<organism evidence="7 8">
    <name type="scientific">Paenirhodobacter ferrireducens</name>
    <dbReference type="NCBI Taxonomy" id="1215032"/>
    <lineage>
        <taxon>Bacteria</taxon>
        <taxon>Pseudomonadati</taxon>
        <taxon>Pseudomonadota</taxon>
        <taxon>Alphaproteobacteria</taxon>
        <taxon>Rhodobacterales</taxon>
        <taxon>Rhodobacter group</taxon>
        <taxon>Paenirhodobacter</taxon>
    </lineage>
</organism>
<name>A0A443L719_9RHOB</name>
<gene>
    <name evidence="7" type="ORF">EOW65_17705</name>
</gene>
<dbReference type="InterPro" id="IPR054613">
    <property type="entry name" value="Peptidase_S78_dom"/>
</dbReference>
<keyword evidence="3" id="KW-0645">Protease</keyword>
<dbReference type="AlphaFoldDB" id="A0A443L719"/>
<reference evidence="7 8" key="1">
    <citation type="submission" date="2019-01" db="EMBL/GenBank/DDBJ databases">
        <title>Sinorhodobacter populi sp. nov. isolated from the symptomatic bark tissue of Populus euramericana canker.</title>
        <authorList>
            <person name="Xu G."/>
        </authorList>
    </citation>
    <scope>NUCLEOTIDE SEQUENCE [LARGE SCALE GENOMIC DNA]</scope>
    <source>
        <strain evidence="7 8">CCTCC AB2012026</strain>
    </source>
</reference>
<dbReference type="Pfam" id="PF05065">
    <property type="entry name" value="Phage_capsid"/>
    <property type="match status" value="1"/>
</dbReference>
<evidence type="ECO:0000256" key="3">
    <source>
        <dbReference type="ARBA" id="ARBA00022670"/>
    </source>
</evidence>